<dbReference type="Proteomes" id="UP000710385">
    <property type="component" value="Unassembled WGS sequence"/>
</dbReference>
<keyword evidence="1" id="KW-0812">Transmembrane</keyword>
<evidence type="ECO:0000259" key="2">
    <source>
        <dbReference type="Pfam" id="PF00487"/>
    </source>
</evidence>
<evidence type="ECO:0000256" key="1">
    <source>
        <dbReference type="SAM" id="Phobius"/>
    </source>
</evidence>
<evidence type="ECO:0000313" key="4">
    <source>
        <dbReference type="Proteomes" id="UP000710385"/>
    </source>
</evidence>
<feature type="transmembrane region" description="Helical" evidence="1">
    <location>
        <begin position="240"/>
        <end position="263"/>
    </location>
</feature>
<accession>A0A928TR93</accession>
<dbReference type="EMBL" id="JABTTY010000002">
    <property type="protein sequence ID" value="MBE7525739.1"/>
    <property type="molecule type" value="Genomic_DNA"/>
</dbReference>
<organism evidence="3 4">
    <name type="scientific">candidate division WWE3 bacterium</name>
    <dbReference type="NCBI Taxonomy" id="2053526"/>
    <lineage>
        <taxon>Bacteria</taxon>
        <taxon>Katanobacteria</taxon>
    </lineage>
</organism>
<feature type="transmembrane region" description="Helical" evidence="1">
    <location>
        <begin position="38"/>
        <end position="60"/>
    </location>
</feature>
<dbReference type="GO" id="GO:0006629">
    <property type="term" value="P:lipid metabolic process"/>
    <property type="evidence" value="ECO:0007669"/>
    <property type="project" value="InterPro"/>
</dbReference>
<keyword evidence="1" id="KW-1133">Transmembrane helix</keyword>
<evidence type="ECO:0000313" key="3">
    <source>
        <dbReference type="EMBL" id="MBE7525739.1"/>
    </source>
</evidence>
<proteinExistence type="predicted"/>
<gene>
    <name evidence="3" type="ORF">HS096_05290</name>
</gene>
<sequence>MSDTEQPAAAEENKPYVKEFPLREAHHLVRDLMTPNPWIYWSDFLFHITLGWAAYFTALFSPLFSLWHWADSWSPCWRCTVRRFFRARAGAFEKGTFQNFRLVWNIICGVPFMIPSFTYDGVHNDHHKPDVRHQRGWRVLAVRHAQTGGNGGLCVAVVSDPDCIGGALRAVDAGFYLIPPLRKIIWERASSLTIDPAYRRAPDAIRNDHNWQQQELGACLFGCSVIALVWSGVFPVAVLVLWYLIAVTIFILNSLRTLAAHAYRNPGDRKMTLPEQYWTRSTFREISLSRRCGRRSVALSRHASFVHEYAVSQSGKAQRRLVTQLTDNSQYIKTIRSGLWPALKQIWRESSEAAAKAPQQ</sequence>
<name>A0A928TR93_UNCKA</name>
<dbReference type="Pfam" id="PF00487">
    <property type="entry name" value="FA_desaturase"/>
    <property type="match status" value="1"/>
</dbReference>
<feature type="domain" description="Fatty acid desaturase" evidence="2">
    <location>
        <begin position="99"/>
        <end position="281"/>
    </location>
</feature>
<feature type="transmembrane region" description="Helical" evidence="1">
    <location>
        <begin position="216"/>
        <end position="234"/>
    </location>
</feature>
<dbReference type="AlphaFoldDB" id="A0A928TR93"/>
<reference evidence="3" key="1">
    <citation type="submission" date="2020-05" db="EMBL/GenBank/DDBJ databases">
        <title>High-Quality Genomes of Partial-Nitritation/Anammox System by Hierarchical Clustering Based Hybrid Assembly.</title>
        <authorList>
            <person name="Liu L."/>
            <person name="Wang Y."/>
            <person name="Che Y."/>
            <person name="Chen Y."/>
            <person name="Xia Y."/>
            <person name="Luo R."/>
            <person name="Cheng S.H."/>
            <person name="Zheng C."/>
            <person name="Zhang T."/>
        </authorList>
    </citation>
    <scope>NUCLEOTIDE SEQUENCE</scope>
    <source>
        <strain evidence="3">H1_PAT1</strain>
    </source>
</reference>
<keyword evidence="1" id="KW-0472">Membrane</keyword>
<dbReference type="CDD" id="cd01060">
    <property type="entry name" value="Membrane-FADS-like"/>
    <property type="match status" value="1"/>
</dbReference>
<protein>
    <submittedName>
        <fullName evidence="3">Fatty acid desaturase</fullName>
    </submittedName>
</protein>
<dbReference type="InterPro" id="IPR005804">
    <property type="entry name" value="FA_desaturase_dom"/>
</dbReference>
<comment type="caution">
    <text evidence="3">The sequence shown here is derived from an EMBL/GenBank/DDBJ whole genome shotgun (WGS) entry which is preliminary data.</text>
</comment>